<dbReference type="EMBL" id="CP063361">
    <property type="protein sequence ID" value="UOD30219.1"/>
    <property type="molecule type" value="Genomic_DNA"/>
</dbReference>
<organism evidence="1 2">
    <name type="scientific">Massilia violaceinigra</name>
    <dbReference type="NCBI Taxonomy" id="2045208"/>
    <lineage>
        <taxon>Bacteria</taxon>
        <taxon>Pseudomonadati</taxon>
        <taxon>Pseudomonadota</taxon>
        <taxon>Betaproteobacteria</taxon>
        <taxon>Burkholderiales</taxon>
        <taxon>Oxalobacteraceae</taxon>
        <taxon>Telluria group</taxon>
        <taxon>Massilia</taxon>
    </lineage>
</organism>
<name>A0ABY4A889_9BURK</name>
<accession>A0ABY4A889</accession>
<protein>
    <submittedName>
        <fullName evidence="1">Uncharacterized protein</fullName>
    </submittedName>
</protein>
<proteinExistence type="predicted"/>
<dbReference type="InterPro" id="IPR035948">
    <property type="entry name" value="YwqG-like_sf"/>
</dbReference>
<reference evidence="1 2" key="1">
    <citation type="submission" date="2020-10" db="EMBL/GenBank/DDBJ databases">
        <title>Genome analysis of Massilia species.</title>
        <authorList>
            <person name="Jung D.-H."/>
        </authorList>
    </citation>
    <scope>NUCLEOTIDE SEQUENCE [LARGE SCALE GENOMIC DNA]</scope>
    <source>
        <strain evidence="2">sipir</strain>
    </source>
</reference>
<dbReference type="Gene3D" id="2.30.320.10">
    <property type="entry name" value="YwqG-like"/>
    <property type="match status" value="1"/>
</dbReference>
<dbReference type="SUPFAM" id="SSF103032">
    <property type="entry name" value="Hypothetical protein YwqG"/>
    <property type="match status" value="1"/>
</dbReference>
<evidence type="ECO:0000313" key="2">
    <source>
        <dbReference type="Proteomes" id="UP000831532"/>
    </source>
</evidence>
<dbReference type="RefSeq" id="WP_243491464.1">
    <property type="nucleotide sequence ID" value="NZ_CP063361.1"/>
</dbReference>
<dbReference type="Proteomes" id="UP000831532">
    <property type="component" value="Chromosome"/>
</dbReference>
<gene>
    <name evidence="1" type="ORF">INH39_00170</name>
</gene>
<sequence length="108" mass="11439">MNIDALATRIAASADLAPLTAHLDYLRDIAQPCIEISLLESVAPAPAASRFGGVPMVPAGFAWPVHAVGQYRFLGQNLAPSFPRRRESIAPTISEGAIDSRLRGKDGS</sequence>
<keyword evidence="2" id="KW-1185">Reference proteome</keyword>
<evidence type="ECO:0000313" key="1">
    <source>
        <dbReference type="EMBL" id="UOD30219.1"/>
    </source>
</evidence>